<sequence>MQFPLPVSVLVSLLGESSLVLGIGMGCVCMQGSGRNYKQNKGFTLACCGEQSDKTDFYDCYRMETNPPQELDGQQIRVLSMAEATSTAISDVL</sequence>
<name>A0A5M9LLS9_9PLEO</name>
<dbReference type="EMBL" id="NQIK02000001">
    <property type="protein sequence ID" value="KAF7578107.1"/>
    <property type="molecule type" value="Genomic_DNA"/>
</dbReference>
<dbReference type="Proteomes" id="UP000245464">
    <property type="component" value="Chromosome 1"/>
</dbReference>
<organism evidence="1 2">
    <name type="scientific">Pyrenophora tritici-repentis</name>
    <dbReference type="NCBI Taxonomy" id="45151"/>
    <lineage>
        <taxon>Eukaryota</taxon>
        <taxon>Fungi</taxon>
        <taxon>Dikarya</taxon>
        <taxon>Ascomycota</taxon>
        <taxon>Pezizomycotina</taxon>
        <taxon>Dothideomycetes</taxon>
        <taxon>Pleosporomycetidae</taxon>
        <taxon>Pleosporales</taxon>
        <taxon>Pleosporineae</taxon>
        <taxon>Pleosporaceae</taxon>
        <taxon>Pyrenophora</taxon>
    </lineage>
</organism>
<gene>
    <name evidence="1" type="ORF">PtrM4_023470</name>
</gene>
<comment type="caution">
    <text evidence="1">The sequence shown here is derived from an EMBL/GenBank/DDBJ whole genome shotgun (WGS) entry which is preliminary data.</text>
</comment>
<dbReference type="RefSeq" id="XP_065965774.1">
    <property type="nucleotide sequence ID" value="XM_066103572.1"/>
</dbReference>
<accession>A0A5M9LLS9</accession>
<evidence type="ECO:0000313" key="2">
    <source>
        <dbReference type="Proteomes" id="UP000245464"/>
    </source>
</evidence>
<dbReference type="GeneID" id="90954283"/>
<protein>
    <submittedName>
        <fullName evidence="1">Uncharacterized protein</fullName>
    </submittedName>
</protein>
<evidence type="ECO:0000313" key="1">
    <source>
        <dbReference type="EMBL" id="KAF7578107.1"/>
    </source>
</evidence>
<dbReference type="KEGG" id="ptrr:90954283"/>
<proteinExistence type="predicted"/>
<reference evidence="1" key="1">
    <citation type="journal article" date="2018" name="BMC Genomics">
        <title>Comparative genomics of the wheat fungal pathogen Pyrenophora tritici-repentis reveals chromosomal variations and genome plasticity.</title>
        <authorList>
            <person name="Moolhuijzen P."/>
            <person name="See P.T."/>
            <person name="Hane J.K."/>
            <person name="Shi G."/>
            <person name="Liu Z."/>
            <person name="Oliver R.P."/>
            <person name="Moffat C.S."/>
        </authorList>
    </citation>
    <scope>NUCLEOTIDE SEQUENCE [LARGE SCALE GENOMIC DNA]</scope>
    <source>
        <strain evidence="1">M4</strain>
    </source>
</reference>
<dbReference type="AlphaFoldDB" id="A0A5M9LLS9"/>